<evidence type="ECO:0000313" key="2">
    <source>
        <dbReference type="WBParaSite" id="ES5_v2.g23239.t1"/>
    </source>
</evidence>
<accession>A0AC34G0X4</accession>
<dbReference type="WBParaSite" id="ES5_v2.g23239.t1">
    <property type="protein sequence ID" value="ES5_v2.g23239.t1"/>
    <property type="gene ID" value="ES5_v2.g23239"/>
</dbReference>
<proteinExistence type="predicted"/>
<evidence type="ECO:0000313" key="1">
    <source>
        <dbReference type="Proteomes" id="UP000887579"/>
    </source>
</evidence>
<sequence length="204" mass="24186">MPQFKLTYYNLRNHAEPARLIFQYTGQAFEDVRIPREKWPEMKNISETGKLPFLDVDDERVYESAALTRYLGHIFGLAGKDEMEDAQIDSIVDTYKDFFADARIYHSVKRGRVEGNLEELRQKYDETCKKWYTYLQSHLDKSNTGFIASKLSWADFVLAEGILTMKNFDEEFAEKYPKILEYKNRIHAHPKIKNYIESRENLNY</sequence>
<organism evidence="1 2">
    <name type="scientific">Panagrolaimus sp. ES5</name>
    <dbReference type="NCBI Taxonomy" id="591445"/>
    <lineage>
        <taxon>Eukaryota</taxon>
        <taxon>Metazoa</taxon>
        <taxon>Ecdysozoa</taxon>
        <taxon>Nematoda</taxon>
        <taxon>Chromadorea</taxon>
        <taxon>Rhabditida</taxon>
        <taxon>Tylenchina</taxon>
        <taxon>Panagrolaimomorpha</taxon>
        <taxon>Panagrolaimoidea</taxon>
        <taxon>Panagrolaimidae</taxon>
        <taxon>Panagrolaimus</taxon>
    </lineage>
</organism>
<dbReference type="Proteomes" id="UP000887579">
    <property type="component" value="Unplaced"/>
</dbReference>
<protein>
    <submittedName>
        <fullName evidence="2">Glutathione S-transferase</fullName>
    </submittedName>
</protein>
<name>A0AC34G0X4_9BILA</name>
<reference evidence="2" key="1">
    <citation type="submission" date="2022-11" db="UniProtKB">
        <authorList>
            <consortium name="WormBaseParasite"/>
        </authorList>
    </citation>
    <scope>IDENTIFICATION</scope>
</reference>